<dbReference type="AlphaFoldDB" id="A0A4Y7KSD6"/>
<sequence>MSSAIEVVSSSSKFIWKIKNFSRLGSECGVKSDVFYVGSFKWRVIIYGEDGVYDHLSLFLCAVGLTKPLSAEFNIAITSQTNSKNRFEKDVEHFFDSNSGGLSWEKFMRFSELIDPANGFIVNGTCVIAVEVSWTLKEDPIVDSKLAGVKLESDPAKFEETETEKKTKLKDGKSGTQLGEHPGAGQTFGEGRHNKKVGFSDEKEFEDVGGFSILKTQAPIYMQIWLKYGHIPSTQVMPISSYPVLVMVVKDLMNSIIDMHQCRYVDLSSEMIEGWEEKIKMAETIKFNIGWLRERFESVKKGVGGMQEIKTELLEHSQPLRAAKSKIKAIEDELKKTEDQLIAAKDYLRENISGLLSESDMEILGSGYLISGVVKAGECNQNQDMVLLSAISGLEDNRNSDVEEMVAVFLYVIAHHHKNRVVGFMFKRSGETISRYVNTVLKGVIRLQGELLKQPVAVATSSVDERWNCFKNCLGALDGTHISIHVATEDKPRYRTRKSSIATNVLCVCSHNLEVIYVYPGWEGSASGSRVLREEIYKKNGLEVPQGYYYLVDAGYPNSGGFLAPFRGQRYHLKEWGQGRLEPRTAEELFNMKHCRARNMIERVFGLLKMRWAILRSPSWYPVNIHCRFIMACCLIHNLIRREMPMDEFLPEDNYQDGPVNLVSPQESRMIEFVDSSDYWAVQRKELADQMWERIRERPTLGQQGPGASNAWFCVGVFLKNIII</sequence>
<dbReference type="EMBL" id="CM010723">
    <property type="protein sequence ID" value="RZC75727.1"/>
    <property type="molecule type" value="Genomic_DNA"/>
</dbReference>
<gene>
    <name evidence="11" type="ORF">C5167_001561</name>
</gene>
<reference evidence="11 12" key="1">
    <citation type="journal article" date="2018" name="Science">
        <title>The opium poppy genome and morphinan production.</title>
        <authorList>
            <person name="Guo L."/>
            <person name="Winzer T."/>
            <person name="Yang X."/>
            <person name="Li Y."/>
            <person name="Ning Z."/>
            <person name="He Z."/>
            <person name="Teodor R."/>
            <person name="Lu Y."/>
            <person name="Bowser T.A."/>
            <person name="Graham I.A."/>
            <person name="Ye K."/>
        </authorList>
    </citation>
    <scope>NUCLEOTIDE SEQUENCE [LARGE SCALE GENOMIC DNA]</scope>
    <source>
        <strain evidence="12">cv. HN1</strain>
        <tissue evidence="11">Leaves</tissue>
    </source>
</reference>
<dbReference type="InterPro" id="IPR058353">
    <property type="entry name" value="DUF8040"/>
</dbReference>
<evidence type="ECO:0000256" key="4">
    <source>
        <dbReference type="ARBA" id="ARBA00022722"/>
    </source>
</evidence>
<dbReference type="SUPFAM" id="SSF49599">
    <property type="entry name" value="TRAF domain-like"/>
    <property type="match status" value="1"/>
</dbReference>
<dbReference type="GO" id="GO:0004518">
    <property type="term" value="F:nuclease activity"/>
    <property type="evidence" value="ECO:0007669"/>
    <property type="project" value="UniProtKB-KW"/>
</dbReference>
<evidence type="ECO:0000259" key="10">
    <source>
        <dbReference type="PROSITE" id="PS50144"/>
    </source>
</evidence>
<keyword evidence="4" id="KW-0540">Nuclease</keyword>
<dbReference type="InterPro" id="IPR045249">
    <property type="entry name" value="HARBI1-like"/>
</dbReference>
<dbReference type="InterPro" id="IPR008974">
    <property type="entry name" value="TRAF-like"/>
</dbReference>
<proteinExistence type="inferred from homology"/>
<evidence type="ECO:0000256" key="3">
    <source>
        <dbReference type="ARBA" id="ARBA00006958"/>
    </source>
</evidence>
<evidence type="ECO:0000256" key="1">
    <source>
        <dbReference type="ARBA" id="ARBA00001968"/>
    </source>
</evidence>
<keyword evidence="5" id="KW-0479">Metal-binding</keyword>
<evidence type="ECO:0000256" key="2">
    <source>
        <dbReference type="ARBA" id="ARBA00004123"/>
    </source>
</evidence>
<dbReference type="GO" id="GO:0005634">
    <property type="term" value="C:nucleus"/>
    <property type="evidence" value="ECO:0007669"/>
    <property type="project" value="UniProtKB-SubCell"/>
</dbReference>
<dbReference type="PANTHER" id="PTHR22930">
    <property type="match status" value="1"/>
</dbReference>
<accession>A0A4Y7KSD6</accession>
<dbReference type="GO" id="GO:0016787">
    <property type="term" value="F:hydrolase activity"/>
    <property type="evidence" value="ECO:0007669"/>
    <property type="project" value="UniProtKB-KW"/>
</dbReference>
<comment type="subcellular location">
    <subcellularLocation>
        <location evidence="2">Nucleus</location>
    </subcellularLocation>
</comment>
<dbReference type="Pfam" id="PF22486">
    <property type="entry name" value="MATH_2"/>
    <property type="match status" value="1"/>
</dbReference>
<evidence type="ECO:0000313" key="12">
    <source>
        <dbReference type="Proteomes" id="UP000316621"/>
    </source>
</evidence>
<dbReference type="Gene3D" id="2.60.210.10">
    <property type="entry name" value="Apoptosis, Tumor Necrosis Factor Receptor Associated Protein 2, Chain A"/>
    <property type="match status" value="1"/>
</dbReference>
<evidence type="ECO:0000256" key="5">
    <source>
        <dbReference type="ARBA" id="ARBA00022723"/>
    </source>
</evidence>
<name>A0A4Y7KSD6_PAPSO</name>
<evidence type="ECO:0000256" key="9">
    <source>
        <dbReference type="SAM" id="MobiDB-lite"/>
    </source>
</evidence>
<feature type="domain" description="MATH" evidence="10">
    <location>
        <begin position="11"/>
        <end position="132"/>
    </location>
</feature>
<feature type="coiled-coil region" evidence="8">
    <location>
        <begin position="320"/>
        <end position="347"/>
    </location>
</feature>
<keyword evidence="7" id="KW-0539">Nucleus</keyword>
<dbReference type="Gramene" id="RZC75727">
    <property type="protein sequence ID" value="RZC75727"/>
    <property type="gene ID" value="C5167_001561"/>
</dbReference>
<evidence type="ECO:0000256" key="7">
    <source>
        <dbReference type="ARBA" id="ARBA00023242"/>
    </source>
</evidence>
<comment type="cofactor">
    <cofactor evidence="1">
        <name>a divalent metal cation</name>
        <dbReference type="ChEBI" id="CHEBI:60240"/>
    </cofactor>
</comment>
<dbReference type="SMART" id="SM00061">
    <property type="entry name" value="MATH"/>
    <property type="match status" value="1"/>
</dbReference>
<dbReference type="Pfam" id="PF13359">
    <property type="entry name" value="DDE_Tnp_4"/>
    <property type="match status" value="1"/>
</dbReference>
<dbReference type="PROSITE" id="PS50144">
    <property type="entry name" value="MATH"/>
    <property type="match status" value="1"/>
</dbReference>
<feature type="compositionally biased region" description="Basic and acidic residues" evidence="9">
    <location>
        <begin position="157"/>
        <end position="173"/>
    </location>
</feature>
<dbReference type="InterPro" id="IPR027806">
    <property type="entry name" value="HARBI1_dom"/>
</dbReference>
<comment type="similarity">
    <text evidence="3">Belongs to the HARBI1 family.</text>
</comment>
<evidence type="ECO:0000256" key="6">
    <source>
        <dbReference type="ARBA" id="ARBA00022801"/>
    </source>
</evidence>
<dbReference type="PANTHER" id="PTHR22930:SF293">
    <property type="entry name" value="PROTEIN ALP1-LIKE"/>
    <property type="match status" value="1"/>
</dbReference>
<feature type="region of interest" description="Disordered" evidence="9">
    <location>
        <begin position="157"/>
        <end position="193"/>
    </location>
</feature>
<dbReference type="GO" id="GO:0046872">
    <property type="term" value="F:metal ion binding"/>
    <property type="evidence" value="ECO:0007669"/>
    <property type="project" value="UniProtKB-KW"/>
</dbReference>
<evidence type="ECO:0000313" key="11">
    <source>
        <dbReference type="EMBL" id="RZC75727.1"/>
    </source>
</evidence>
<organism evidence="11 12">
    <name type="scientific">Papaver somniferum</name>
    <name type="common">Opium poppy</name>
    <dbReference type="NCBI Taxonomy" id="3469"/>
    <lineage>
        <taxon>Eukaryota</taxon>
        <taxon>Viridiplantae</taxon>
        <taxon>Streptophyta</taxon>
        <taxon>Embryophyta</taxon>
        <taxon>Tracheophyta</taxon>
        <taxon>Spermatophyta</taxon>
        <taxon>Magnoliopsida</taxon>
        <taxon>Ranunculales</taxon>
        <taxon>Papaveraceae</taxon>
        <taxon>Papaveroideae</taxon>
        <taxon>Papaver</taxon>
    </lineage>
</organism>
<keyword evidence="8" id="KW-0175">Coiled coil</keyword>
<protein>
    <recommendedName>
        <fullName evidence="10">MATH domain-containing protein</fullName>
    </recommendedName>
</protein>
<evidence type="ECO:0000256" key="8">
    <source>
        <dbReference type="SAM" id="Coils"/>
    </source>
</evidence>
<dbReference type="InterPro" id="IPR002083">
    <property type="entry name" value="MATH/TRAF_dom"/>
</dbReference>
<keyword evidence="12" id="KW-1185">Reference proteome</keyword>
<dbReference type="CDD" id="cd00121">
    <property type="entry name" value="MATH"/>
    <property type="match status" value="1"/>
</dbReference>
<dbReference type="STRING" id="3469.A0A4Y7KSD6"/>
<dbReference type="Proteomes" id="UP000316621">
    <property type="component" value="Chromosome 9"/>
</dbReference>
<keyword evidence="6" id="KW-0378">Hydrolase</keyword>
<dbReference type="Pfam" id="PF26138">
    <property type="entry name" value="DUF8040"/>
    <property type="match status" value="1"/>
</dbReference>